<dbReference type="KEGG" id="ssyi:EKG83_02610"/>
<keyword evidence="3" id="KW-1185">Reference proteome</keyword>
<protein>
    <submittedName>
        <fullName evidence="2">Uncharacterized protein</fullName>
    </submittedName>
</protein>
<accession>A0A5Q0GT17</accession>
<dbReference type="AlphaFoldDB" id="A0A5Q0GT17"/>
<feature type="transmembrane region" description="Helical" evidence="1">
    <location>
        <begin position="71"/>
        <end position="91"/>
    </location>
</feature>
<feature type="transmembrane region" description="Helical" evidence="1">
    <location>
        <begin position="43"/>
        <end position="64"/>
    </location>
</feature>
<organism evidence="2 3">
    <name type="scientific">Saccharothrix syringae</name>
    <name type="common">Nocardiopsis syringae</name>
    <dbReference type="NCBI Taxonomy" id="103733"/>
    <lineage>
        <taxon>Bacteria</taxon>
        <taxon>Bacillati</taxon>
        <taxon>Actinomycetota</taxon>
        <taxon>Actinomycetes</taxon>
        <taxon>Pseudonocardiales</taxon>
        <taxon>Pseudonocardiaceae</taxon>
        <taxon>Saccharothrix</taxon>
    </lineage>
</organism>
<evidence type="ECO:0000256" key="1">
    <source>
        <dbReference type="SAM" id="Phobius"/>
    </source>
</evidence>
<name>A0A5Q0GT17_SACSY</name>
<dbReference type="RefSeq" id="WP_033432282.1">
    <property type="nucleotide sequence ID" value="NZ_CP034550.1"/>
</dbReference>
<dbReference type="Proteomes" id="UP000325787">
    <property type="component" value="Chromosome"/>
</dbReference>
<evidence type="ECO:0000313" key="2">
    <source>
        <dbReference type="EMBL" id="QFZ16502.1"/>
    </source>
</evidence>
<gene>
    <name evidence="2" type="ORF">EKG83_02610</name>
</gene>
<proteinExistence type="predicted"/>
<keyword evidence="1" id="KW-0472">Membrane</keyword>
<dbReference type="EMBL" id="CP034550">
    <property type="protein sequence ID" value="QFZ16502.1"/>
    <property type="molecule type" value="Genomic_DNA"/>
</dbReference>
<evidence type="ECO:0000313" key="3">
    <source>
        <dbReference type="Proteomes" id="UP000325787"/>
    </source>
</evidence>
<feature type="transmembrane region" description="Helical" evidence="1">
    <location>
        <begin position="97"/>
        <end position="117"/>
    </location>
</feature>
<reference evidence="3" key="1">
    <citation type="journal article" date="2021" name="Curr. Microbiol.">
        <title>Complete genome of nocamycin-producing strain Saccharothrix syringae NRRL B-16468 reveals the biosynthetic potential for secondary metabolites.</title>
        <authorList>
            <person name="Mo X."/>
            <person name="Yang S."/>
        </authorList>
    </citation>
    <scope>NUCLEOTIDE SEQUENCE [LARGE SCALE GENOMIC DNA]</scope>
    <source>
        <strain evidence="3">ATCC 51364 / DSM 43886 / JCM 6844 / KCTC 9398 / NBRC 14523 / NRRL B-16468 / INA 2240</strain>
    </source>
</reference>
<keyword evidence="1" id="KW-1133">Transmembrane helix</keyword>
<keyword evidence="1" id="KW-0812">Transmembrane</keyword>
<sequence>MVGRLVVGVLVGALLGAGWWGVREFIAAGVVCSKDDWDCLGLGLVSIPVSLAVGVLVGWLLFLLLRQERPLGFSAVGVTFAAVLSLLTVWVNVPAGAVVAGALGFALASPVTARHPVRRG</sequence>